<evidence type="ECO:0000313" key="2">
    <source>
        <dbReference type="Proteomes" id="UP001302602"/>
    </source>
</evidence>
<gene>
    <name evidence="1" type="ORF">N657DRAFT_648324</name>
</gene>
<evidence type="ECO:0000313" key="1">
    <source>
        <dbReference type="EMBL" id="KAK4120964.1"/>
    </source>
</evidence>
<keyword evidence="2" id="KW-1185">Reference proteome</keyword>
<dbReference type="EMBL" id="MU853235">
    <property type="protein sequence ID" value="KAK4120964.1"/>
    <property type="molecule type" value="Genomic_DNA"/>
</dbReference>
<organism evidence="1 2">
    <name type="scientific">Parathielavia appendiculata</name>
    <dbReference type="NCBI Taxonomy" id="2587402"/>
    <lineage>
        <taxon>Eukaryota</taxon>
        <taxon>Fungi</taxon>
        <taxon>Dikarya</taxon>
        <taxon>Ascomycota</taxon>
        <taxon>Pezizomycotina</taxon>
        <taxon>Sordariomycetes</taxon>
        <taxon>Sordariomycetidae</taxon>
        <taxon>Sordariales</taxon>
        <taxon>Chaetomiaceae</taxon>
        <taxon>Parathielavia</taxon>
    </lineage>
</organism>
<comment type="caution">
    <text evidence="1">The sequence shown here is derived from an EMBL/GenBank/DDBJ whole genome shotgun (WGS) entry which is preliminary data.</text>
</comment>
<dbReference type="AlphaFoldDB" id="A0AAN6TUM5"/>
<accession>A0AAN6TUM5</accession>
<reference evidence="1" key="1">
    <citation type="journal article" date="2023" name="Mol. Phylogenet. Evol.">
        <title>Genome-scale phylogeny and comparative genomics of the fungal order Sordariales.</title>
        <authorList>
            <person name="Hensen N."/>
            <person name="Bonometti L."/>
            <person name="Westerberg I."/>
            <person name="Brannstrom I.O."/>
            <person name="Guillou S."/>
            <person name="Cros-Aarteil S."/>
            <person name="Calhoun S."/>
            <person name="Haridas S."/>
            <person name="Kuo A."/>
            <person name="Mondo S."/>
            <person name="Pangilinan J."/>
            <person name="Riley R."/>
            <person name="LaButti K."/>
            <person name="Andreopoulos B."/>
            <person name="Lipzen A."/>
            <person name="Chen C."/>
            <person name="Yan M."/>
            <person name="Daum C."/>
            <person name="Ng V."/>
            <person name="Clum A."/>
            <person name="Steindorff A."/>
            <person name="Ohm R.A."/>
            <person name="Martin F."/>
            <person name="Silar P."/>
            <person name="Natvig D.O."/>
            <person name="Lalanne C."/>
            <person name="Gautier V."/>
            <person name="Ament-Velasquez S.L."/>
            <person name="Kruys A."/>
            <person name="Hutchinson M.I."/>
            <person name="Powell A.J."/>
            <person name="Barry K."/>
            <person name="Miller A.N."/>
            <person name="Grigoriev I.V."/>
            <person name="Debuchy R."/>
            <person name="Gladieux P."/>
            <person name="Hiltunen Thoren M."/>
            <person name="Johannesson H."/>
        </authorList>
    </citation>
    <scope>NUCLEOTIDE SEQUENCE</scope>
    <source>
        <strain evidence="1">CBS 731.68</strain>
    </source>
</reference>
<name>A0AAN6TUM5_9PEZI</name>
<protein>
    <submittedName>
        <fullName evidence="1">Uncharacterized protein</fullName>
    </submittedName>
</protein>
<dbReference type="RefSeq" id="XP_062644735.1">
    <property type="nucleotide sequence ID" value="XM_062793495.1"/>
</dbReference>
<proteinExistence type="predicted"/>
<dbReference type="Proteomes" id="UP001302602">
    <property type="component" value="Unassembled WGS sequence"/>
</dbReference>
<reference evidence="1" key="2">
    <citation type="submission" date="2023-05" db="EMBL/GenBank/DDBJ databases">
        <authorList>
            <consortium name="Lawrence Berkeley National Laboratory"/>
            <person name="Steindorff A."/>
            <person name="Hensen N."/>
            <person name="Bonometti L."/>
            <person name="Westerberg I."/>
            <person name="Brannstrom I.O."/>
            <person name="Guillou S."/>
            <person name="Cros-Aarteil S."/>
            <person name="Calhoun S."/>
            <person name="Haridas S."/>
            <person name="Kuo A."/>
            <person name="Mondo S."/>
            <person name="Pangilinan J."/>
            <person name="Riley R."/>
            <person name="Labutti K."/>
            <person name="Andreopoulos B."/>
            <person name="Lipzen A."/>
            <person name="Chen C."/>
            <person name="Yanf M."/>
            <person name="Daum C."/>
            <person name="Ng V."/>
            <person name="Clum A."/>
            <person name="Ohm R."/>
            <person name="Martin F."/>
            <person name="Silar P."/>
            <person name="Natvig D."/>
            <person name="Lalanne C."/>
            <person name="Gautier V."/>
            <person name="Ament-Velasquez S.L."/>
            <person name="Kruys A."/>
            <person name="Hutchinson M.I."/>
            <person name="Powell A.J."/>
            <person name="Barry K."/>
            <person name="Miller A.N."/>
            <person name="Grigoriev I.V."/>
            <person name="Debuchy R."/>
            <person name="Gladieux P."/>
            <person name="Thoren M.H."/>
            <person name="Johannesson H."/>
        </authorList>
    </citation>
    <scope>NUCLEOTIDE SEQUENCE</scope>
    <source>
        <strain evidence="1">CBS 731.68</strain>
    </source>
</reference>
<dbReference type="GeneID" id="87830264"/>
<sequence>MPPSPAGLHIATGFSASYALPAGYLPREISVLDIDPTTFPPADKPTITGSFRGRFRGD</sequence>